<proteinExistence type="inferred from homology"/>
<evidence type="ECO:0000256" key="4">
    <source>
        <dbReference type="ARBA" id="ARBA00023004"/>
    </source>
</evidence>
<dbReference type="InterPro" id="IPR001041">
    <property type="entry name" value="2Fe-2S_ferredoxin-type"/>
</dbReference>
<evidence type="ECO:0000259" key="7">
    <source>
        <dbReference type="PROSITE" id="PS51085"/>
    </source>
</evidence>
<dbReference type="GO" id="GO:0046872">
    <property type="term" value="F:metal ion binding"/>
    <property type="evidence" value="ECO:0007669"/>
    <property type="project" value="UniProtKB-KW"/>
</dbReference>
<keyword evidence="3" id="KW-0479">Metal-binding</keyword>
<dbReference type="Proteomes" id="UP000199675">
    <property type="component" value="Unassembled WGS sequence"/>
</dbReference>
<keyword evidence="5" id="KW-0411">Iron-sulfur</keyword>
<accession>A0A1H2R2T1</accession>
<evidence type="ECO:0000256" key="2">
    <source>
        <dbReference type="ARBA" id="ARBA00022714"/>
    </source>
</evidence>
<keyword evidence="4" id="KW-0408">Iron</keyword>
<name>A0A1H2R2T1_9GAMM</name>
<sequence>MGQITFIEHDGTQHEVTLEADKSLMQHAVDNLVPGIDADCGGGCACGTCHVIVDDGWYAKTGAINGDEQQMLDMTPEGAATSRLACQVQVTEAMDGLVVRLPEFQM</sequence>
<dbReference type="RefSeq" id="WP_091811244.1">
    <property type="nucleotide sequence ID" value="NZ_FNNE01000001.1"/>
</dbReference>
<dbReference type="InterPro" id="IPR001055">
    <property type="entry name" value="Adrenodoxin-like"/>
</dbReference>
<organism evidence="8 9">
    <name type="scientific">Marinobacter mobilis</name>
    <dbReference type="NCBI Taxonomy" id="488533"/>
    <lineage>
        <taxon>Bacteria</taxon>
        <taxon>Pseudomonadati</taxon>
        <taxon>Pseudomonadota</taxon>
        <taxon>Gammaproteobacteria</taxon>
        <taxon>Pseudomonadales</taxon>
        <taxon>Marinobacteraceae</taxon>
        <taxon>Marinobacter</taxon>
    </lineage>
</organism>
<dbReference type="STRING" id="488533.SAMN04487960_101386"/>
<dbReference type="Gene3D" id="3.10.20.30">
    <property type="match status" value="1"/>
</dbReference>
<dbReference type="PROSITE" id="PS51085">
    <property type="entry name" value="2FE2S_FER_2"/>
    <property type="match status" value="1"/>
</dbReference>
<feature type="domain" description="2Fe-2S ferredoxin-type" evidence="7">
    <location>
        <begin position="2"/>
        <end position="105"/>
    </location>
</feature>
<evidence type="ECO:0000313" key="8">
    <source>
        <dbReference type="EMBL" id="SDW13184.1"/>
    </source>
</evidence>
<dbReference type="GO" id="GO:0140647">
    <property type="term" value="P:P450-containing electron transport chain"/>
    <property type="evidence" value="ECO:0007669"/>
    <property type="project" value="InterPro"/>
</dbReference>
<dbReference type="PRINTS" id="PR00355">
    <property type="entry name" value="ADRENODOXIN"/>
</dbReference>
<dbReference type="Pfam" id="PF00111">
    <property type="entry name" value="Fer2"/>
    <property type="match status" value="1"/>
</dbReference>
<evidence type="ECO:0000256" key="3">
    <source>
        <dbReference type="ARBA" id="ARBA00022723"/>
    </source>
</evidence>
<gene>
    <name evidence="8" type="ORF">SAMN04487960_101386</name>
</gene>
<dbReference type="EMBL" id="FNNE01000001">
    <property type="protein sequence ID" value="SDW13184.1"/>
    <property type="molecule type" value="Genomic_DNA"/>
</dbReference>
<dbReference type="AlphaFoldDB" id="A0A1H2R2T1"/>
<reference evidence="8 9" key="1">
    <citation type="submission" date="2016-10" db="EMBL/GenBank/DDBJ databases">
        <authorList>
            <person name="de Groot N.N."/>
        </authorList>
    </citation>
    <scope>NUCLEOTIDE SEQUENCE [LARGE SCALE GENOMIC DNA]</scope>
    <source>
        <strain evidence="8 9">CGMCC 1.7059</strain>
    </source>
</reference>
<dbReference type="SUPFAM" id="SSF54292">
    <property type="entry name" value="2Fe-2S ferredoxin-like"/>
    <property type="match status" value="1"/>
</dbReference>
<dbReference type="OrthoDB" id="9799640at2"/>
<evidence type="ECO:0000256" key="6">
    <source>
        <dbReference type="ARBA" id="ARBA00034078"/>
    </source>
</evidence>
<dbReference type="PANTHER" id="PTHR23426:SF65">
    <property type="entry name" value="FERREDOXIN-2, MITOCHONDRIAL"/>
    <property type="match status" value="1"/>
</dbReference>
<evidence type="ECO:0000256" key="5">
    <source>
        <dbReference type="ARBA" id="ARBA00023014"/>
    </source>
</evidence>
<dbReference type="InterPro" id="IPR036010">
    <property type="entry name" value="2Fe-2S_ferredoxin-like_sf"/>
</dbReference>
<dbReference type="InterPro" id="IPR012675">
    <property type="entry name" value="Beta-grasp_dom_sf"/>
</dbReference>
<comment type="similarity">
    <text evidence="1">Belongs to the adrenodoxin/putidaredoxin family.</text>
</comment>
<dbReference type="PANTHER" id="PTHR23426">
    <property type="entry name" value="FERREDOXIN/ADRENODOXIN"/>
    <property type="match status" value="1"/>
</dbReference>
<keyword evidence="2" id="KW-0001">2Fe-2S</keyword>
<comment type="cofactor">
    <cofactor evidence="6">
        <name>[2Fe-2S] cluster</name>
        <dbReference type="ChEBI" id="CHEBI:190135"/>
    </cofactor>
</comment>
<dbReference type="GO" id="GO:0051537">
    <property type="term" value="F:2 iron, 2 sulfur cluster binding"/>
    <property type="evidence" value="ECO:0007669"/>
    <property type="project" value="UniProtKB-KW"/>
</dbReference>
<evidence type="ECO:0000313" key="9">
    <source>
        <dbReference type="Proteomes" id="UP000199675"/>
    </source>
</evidence>
<evidence type="ECO:0000256" key="1">
    <source>
        <dbReference type="ARBA" id="ARBA00010914"/>
    </source>
</evidence>
<protein>
    <submittedName>
        <fullName evidence="8">Ferredoxin, 2Fe-2S</fullName>
    </submittedName>
</protein>
<keyword evidence="9" id="KW-1185">Reference proteome</keyword>
<dbReference type="GO" id="GO:0009055">
    <property type="term" value="F:electron transfer activity"/>
    <property type="evidence" value="ECO:0007669"/>
    <property type="project" value="TreeGrafter"/>
</dbReference>